<evidence type="ECO:0000313" key="3">
    <source>
        <dbReference type="Proteomes" id="UP000244189"/>
    </source>
</evidence>
<dbReference type="Proteomes" id="UP000244189">
    <property type="component" value="Unassembled WGS sequence"/>
</dbReference>
<name>A0A2T5GQX3_9SPHN</name>
<proteinExistence type="predicted"/>
<reference evidence="2 3" key="1">
    <citation type="submission" date="2018-04" db="EMBL/GenBank/DDBJ databases">
        <title>Genomic Encyclopedia of Type Strains, Phase III (KMG-III): the genomes of soil and plant-associated and newly described type strains.</title>
        <authorList>
            <person name="Whitman W."/>
        </authorList>
    </citation>
    <scope>NUCLEOTIDE SEQUENCE [LARGE SCALE GENOMIC DNA]</scope>
    <source>
        <strain evidence="2 3">MA101b</strain>
    </source>
</reference>
<keyword evidence="1" id="KW-1133">Transmembrane helix</keyword>
<evidence type="ECO:0000256" key="1">
    <source>
        <dbReference type="SAM" id="Phobius"/>
    </source>
</evidence>
<evidence type="ECO:0000313" key="2">
    <source>
        <dbReference type="EMBL" id="PTQ61737.1"/>
    </source>
</evidence>
<dbReference type="EMBL" id="QAOG01000001">
    <property type="protein sequence ID" value="PTQ61737.1"/>
    <property type="molecule type" value="Genomic_DNA"/>
</dbReference>
<keyword evidence="1" id="KW-0472">Membrane</keyword>
<keyword evidence="1" id="KW-0812">Transmembrane</keyword>
<dbReference type="AlphaFoldDB" id="A0A2T5GQX3"/>
<protein>
    <submittedName>
        <fullName evidence="2">Uncharacterized protein</fullName>
    </submittedName>
</protein>
<comment type="caution">
    <text evidence="2">The sequence shown here is derived from an EMBL/GenBank/DDBJ whole genome shotgun (WGS) entry which is preliminary data.</text>
</comment>
<gene>
    <name evidence="2" type="ORF">C8J26_0003</name>
</gene>
<feature type="transmembrane region" description="Helical" evidence="1">
    <location>
        <begin position="40"/>
        <end position="62"/>
    </location>
</feature>
<sequence>MFAGQCEAMTDRLPDHPAGTPTGLDDPHYAAFAWARFRAIMAWMVLAAAICVAGVIAGMAHLQGPLHLVTMLAVIGGVGGSVMMAGLLMGLVFLSSGSGHDEDVTRIE</sequence>
<accession>A0A2T5GQX3</accession>
<keyword evidence="3" id="KW-1185">Reference proteome</keyword>
<feature type="transmembrane region" description="Helical" evidence="1">
    <location>
        <begin position="68"/>
        <end position="94"/>
    </location>
</feature>
<organism evidence="2 3">
    <name type="scientific">Sphingomonas aurantiaca</name>
    <dbReference type="NCBI Taxonomy" id="185949"/>
    <lineage>
        <taxon>Bacteria</taxon>
        <taxon>Pseudomonadati</taxon>
        <taxon>Pseudomonadota</taxon>
        <taxon>Alphaproteobacteria</taxon>
        <taxon>Sphingomonadales</taxon>
        <taxon>Sphingomonadaceae</taxon>
        <taxon>Sphingomonas</taxon>
    </lineage>
</organism>